<evidence type="ECO:0008006" key="3">
    <source>
        <dbReference type="Google" id="ProtNLM"/>
    </source>
</evidence>
<dbReference type="EMBL" id="NWBU01000005">
    <property type="protein sequence ID" value="PTQ12113.1"/>
    <property type="molecule type" value="Genomic_DNA"/>
</dbReference>
<protein>
    <recommendedName>
        <fullName evidence="3">DUF4304 domain-containing protein</fullName>
    </recommendedName>
</protein>
<dbReference type="AlphaFoldDB" id="A0A2T5FZI5"/>
<dbReference type="Pfam" id="PF14137">
    <property type="entry name" value="DUF4304"/>
    <property type="match status" value="1"/>
</dbReference>
<organism evidence="1 2">
    <name type="scientific">Sphingomonas oleivorans</name>
    <dbReference type="NCBI Taxonomy" id="1735121"/>
    <lineage>
        <taxon>Bacteria</taxon>
        <taxon>Pseudomonadati</taxon>
        <taxon>Pseudomonadota</taxon>
        <taxon>Alphaproteobacteria</taxon>
        <taxon>Sphingomonadales</taxon>
        <taxon>Sphingomonadaceae</taxon>
        <taxon>Sphingomonas</taxon>
    </lineage>
</organism>
<dbReference type="InterPro" id="IPR025412">
    <property type="entry name" value="DUF4304"/>
</dbReference>
<reference evidence="1 2" key="1">
    <citation type="submission" date="2017-09" db="EMBL/GenBank/DDBJ databases">
        <title>Sphingomonas panjinensis sp.nov., isolated from oil-contaminated soil.</title>
        <authorList>
            <person name="Wang L."/>
            <person name="Chen L."/>
        </authorList>
    </citation>
    <scope>NUCLEOTIDE SEQUENCE [LARGE SCALE GENOMIC DNA]</scope>
    <source>
        <strain evidence="1 2">FW-11</strain>
    </source>
</reference>
<dbReference type="Proteomes" id="UP000244162">
    <property type="component" value="Unassembled WGS sequence"/>
</dbReference>
<proteinExistence type="predicted"/>
<evidence type="ECO:0000313" key="1">
    <source>
        <dbReference type="EMBL" id="PTQ12113.1"/>
    </source>
</evidence>
<comment type="caution">
    <text evidence="1">The sequence shown here is derived from an EMBL/GenBank/DDBJ whole genome shotgun (WGS) entry which is preliminary data.</text>
</comment>
<keyword evidence="2" id="KW-1185">Reference proteome</keyword>
<evidence type="ECO:0000313" key="2">
    <source>
        <dbReference type="Proteomes" id="UP000244162"/>
    </source>
</evidence>
<sequence>MEGVMANEAVESQFSAVVEAIKRVLQPAGFSKRGRKFRRFSEGNLALIELQRSVRSDSAAIQFTINVGIVSGRLLQERGLDLKKVGCSHAHLNERIGFFLSDPQDKWWELDDSTEASGAICEITALIREKVLPFLDRHLPDAGLIDLWKTGRSPGLTEGQRVRYLSQLSS</sequence>
<gene>
    <name evidence="1" type="ORF">CLG96_05985</name>
</gene>
<name>A0A2T5FZI5_9SPHN</name>
<accession>A0A2T5FZI5</accession>
<dbReference type="OrthoDB" id="8479670at2"/>